<evidence type="ECO:0000313" key="9">
    <source>
        <dbReference type="Proteomes" id="UP000262583"/>
    </source>
</evidence>
<evidence type="ECO:0000256" key="3">
    <source>
        <dbReference type="ARBA" id="ARBA00023136"/>
    </source>
</evidence>
<dbReference type="Gene3D" id="3.30.1490.110">
    <property type="match status" value="1"/>
</dbReference>
<evidence type="ECO:0000256" key="4">
    <source>
        <dbReference type="ARBA" id="ARBA00023306"/>
    </source>
</evidence>
<dbReference type="SMART" id="SM00842">
    <property type="entry name" value="FtsA"/>
    <property type="match status" value="1"/>
</dbReference>
<feature type="domain" description="SHS2" evidence="7">
    <location>
        <begin position="7"/>
        <end position="196"/>
    </location>
</feature>
<evidence type="ECO:0000313" key="8">
    <source>
        <dbReference type="EMBL" id="AXA35902.1"/>
    </source>
</evidence>
<name>A0A2Z4Y5B0_SUMC1</name>
<keyword evidence="2 5" id="KW-0132">Cell division</keyword>
<keyword evidence="3 5" id="KW-0472">Membrane</keyword>
<dbReference type="GO" id="GO:0009898">
    <property type="term" value="C:cytoplasmic side of plasma membrane"/>
    <property type="evidence" value="ECO:0007669"/>
    <property type="project" value="UniProtKB-UniRule"/>
</dbReference>
<organism evidence="8 9">
    <name type="scientific">Sumerlaea chitinivorans</name>
    <dbReference type="NCBI Taxonomy" id="2250252"/>
    <lineage>
        <taxon>Bacteria</taxon>
        <taxon>Candidatus Sumerlaeota</taxon>
        <taxon>Candidatus Sumerlaeia</taxon>
        <taxon>Candidatus Sumerlaeales</taxon>
        <taxon>Candidatus Sumerlaeaceae</taxon>
        <taxon>Candidatus Sumerlaea</taxon>
    </lineage>
</organism>
<evidence type="ECO:0000256" key="2">
    <source>
        <dbReference type="ARBA" id="ARBA00022618"/>
    </source>
</evidence>
<dbReference type="InterPro" id="IPR003494">
    <property type="entry name" value="SHS2_FtsA"/>
</dbReference>
<comment type="similarity">
    <text evidence="5 6">Belongs to the FtsA/MreB family.</text>
</comment>
<dbReference type="GO" id="GO:0032153">
    <property type="term" value="C:cell division site"/>
    <property type="evidence" value="ECO:0007669"/>
    <property type="project" value="UniProtKB-UniRule"/>
</dbReference>
<dbReference type="GO" id="GO:0043093">
    <property type="term" value="P:FtsZ-dependent cytokinesis"/>
    <property type="evidence" value="ECO:0007669"/>
    <property type="project" value="UniProtKB-UniRule"/>
</dbReference>
<evidence type="ECO:0000256" key="5">
    <source>
        <dbReference type="HAMAP-Rule" id="MF_02033"/>
    </source>
</evidence>
<dbReference type="AlphaFoldDB" id="A0A2Z4Y5B0"/>
<evidence type="ECO:0000256" key="1">
    <source>
        <dbReference type="ARBA" id="ARBA00022475"/>
    </source>
</evidence>
<dbReference type="Gene3D" id="3.30.420.40">
    <property type="match status" value="2"/>
</dbReference>
<dbReference type="PANTHER" id="PTHR32432">
    <property type="entry name" value="CELL DIVISION PROTEIN FTSA-RELATED"/>
    <property type="match status" value="1"/>
</dbReference>
<comment type="subcellular location">
    <subcellularLocation>
        <location evidence="5">Cell membrane</location>
        <topology evidence="5">Peripheral membrane protein</topology>
        <orientation evidence="5">Cytoplasmic side</orientation>
    </subcellularLocation>
    <text evidence="5">Localizes to the Z ring in an FtsZ-dependent manner. Targeted to the membrane through a conserved C-terminal amphipathic helix.</text>
</comment>
<protein>
    <recommendedName>
        <fullName evidence="5 6">Cell division protein FtsA</fullName>
    </recommendedName>
</protein>
<dbReference type="EMBL" id="CP030759">
    <property type="protein sequence ID" value="AXA35902.1"/>
    <property type="molecule type" value="Genomic_DNA"/>
</dbReference>
<proteinExistence type="inferred from homology"/>
<accession>A0A2Z4Y5B0</accession>
<dbReference type="CDD" id="cd24048">
    <property type="entry name" value="ASKHA_NBD_FtsA"/>
    <property type="match status" value="1"/>
</dbReference>
<reference evidence="8 9" key="1">
    <citation type="submission" date="2018-05" db="EMBL/GenBank/DDBJ databases">
        <title>A metagenomic window into the 2 km-deep terrestrial subsurface aquifer revealed taxonomically and functionally diverse microbial community comprising novel uncultured bacterial lineages.</title>
        <authorList>
            <person name="Kadnikov V.V."/>
            <person name="Mardanov A.V."/>
            <person name="Beletsky A.V."/>
            <person name="Banks D."/>
            <person name="Pimenov N.V."/>
            <person name="Frank Y.A."/>
            <person name="Karnachuk O.V."/>
            <person name="Ravin N.V."/>
        </authorList>
    </citation>
    <scope>NUCLEOTIDE SEQUENCE [LARGE SCALE GENOMIC DNA]</scope>
    <source>
        <strain evidence="8">BY</strain>
    </source>
</reference>
<gene>
    <name evidence="5" type="primary">ftsA</name>
    <name evidence="8" type="ORF">BRCON_1125</name>
</gene>
<evidence type="ECO:0000259" key="7">
    <source>
        <dbReference type="SMART" id="SM00842"/>
    </source>
</evidence>
<dbReference type="KEGG" id="schv:BRCON_1125"/>
<dbReference type="NCBIfam" id="TIGR01174">
    <property type="entry name" value="ftsA"/>
    <property type="match status" value="1"/>
</dbReference>
<dbReference type="InterPro" id="IPR043129">
    <property type="entry name" value="ATPase_NBD"/>
</dbReference>
<comment type="subunit">
    <text evidence="5">Self-interacts. Interacts with FtsZ.</text>
</comment>
<dbReference type="InterPro" id="IPR050696">
    <property type="entry name" value="FtsA/MreB"/>
</dbReference>
<dbReference type="Pfam" id="PF02491">
    <property type="entry name" value="SHS2_FTSA"/>
    <property type="match status" value="1"/>
</dbReference>
<keyword evidence="4 5" id="KW-0131">Cell cycle</keyword>
<sequence>MGKKRIVTGLDIGTTKICAIQGYIDDKDQINIIGFAPRPSYGLRCGKVVDIEQTVASIQSAVQACEENSGYRIREVFVGIAGNHVRSLNVSGGIEIANPQRGVTEEDRRKVIQRTIEKLPRQEGETILHCIPNSYSVDDAHGVQNPIGMTGNQLTVHMHIVLADTFSMGNITRCIQRAGITPRETVLESLASAVATLTPEARKAGVILLDIGGGTTDIAVIDNDSVIFTGVVPCGGDNVTRDIYKVLHCSPEEAENLKIRSAQATSRGVDPTEVVEYTDVLADKTRTVSRAFLCEIVEAQLELIFTKVRDLLTAARIDQRLKAGVVLTGGTALLKGIEDVAGRVLDKSDEVVVRYPDCIHGLKNAVKSPAYSTCVGLVMGALRNDPLVAYPIHHENVVSRFIERMRRIFDTYFY</sequence>
<dbReference type="SUPFAM" id="SSF53067">
    <property type="entry name" value="Actin-like ATPase domain"/>
    <property type="match status" value="2"/>
</dbReference>
<comment type="function">
    <text evidence="5 6">Cell division protein that is involved in the assembly of the Z ring. May serve as a membrane anchor for the Z ring.</text>
</comment>
<dbReference type="HAMAP" id="MF_02033">
    <property type="entry name" value="FtsA"/>
    <property type="match status" value="1"/>
</dbReference>
<dbReference type="InterPro" id="IPR020823">
    <property type="entry name" value="Cell_div_FtsA"/>
</dbReference>
<dbReference type="Pfam" id="PF14450">
    <property type="entry name" value="FtsA"/>
    <property type="match status" value="1"/>
</dbReference>
<dbReference type="Proteomes" id="UP000262583">
    <property type="component" value="Chromosome"/>
</dbReference>
<dbReference type="PANTHER" id="PTHR32432:SF4">
    <property type="entry name" value="CELL DIVISION PROTEIN FTSA"/>
    <property type="match status" value="1"/>
</dbReference>
<keyword evidence="1 5" id="KW-1003">Cell membrane</keyword>
<dbReference type="PIRSF" id="PIRSF003101">
    <property type="entry name" value="FtsA"/>
    <property type="match status" value="1"/>
</dbReference>
<evidence type="ECO:0000256" key="6">
    <source>
        <dbReference type="PIRNR" id="PIRNR003101"/>
    </source>
</evidence>